<dbReference type="RefSeq" id="WP_152809200.1">
    <property type="nucleotide sequence ID" value="NZ_WHUF01000010.1"/>
</dbReference>
<gene>
    <name evidence="1" type="ORF">GEV01_27705</name>
</gene>
<proteinExistence type="predicted"/>
<dbReference type="EMBL" id="WHUF01000010">
    <property type="protein sequence ID" value="MQA23314.1"/>
    <property type="molecule type" value="Genomic_DNA"/>
</dbReference>
<dbReference type="Proteomes" id="UP000444318">
    <property type="component" value="Unassembled WGS sequence"/>
</dbReference>
<dbReference type="AlphaFoldDB" id="A0A843SN65"/>
<comment type="caution">
    <text evidence="1">The sequence shown here is derived from an EMBL/GenBank/DDBJ whole genome shotgun (WGS) entry which is preliminary data.</text>
</comment>
<accession>A0A843SN65</accession>
<evidence type="ECO:0000313" key="1">
    <source>
        <dbReference type="EMBL" id="MQA23314.1"/>
    </source>
</evidence>
<keyword evidence="2" id="KW-1185">Reference proteome</keyword>
<evidence type="ECO:0000313" key="2">
    <source>
        <dbReference type="Proteomes" id="UP000444318"/>
    </source>
</evidence>
<reference evidence="1 2" key="1">
    <citation type="submission" date="2019-10" db="EMBL/GenBank/DDBJ databases">
        <title>Two novel species isolated from a subtropical stream in China.</title>
        <authorList>
            <person name="Lu H."/>
        </authorList>
    </citation>
    <scope>NUCLEOTIDE SEQUENCE [LARGE SCALE GENOMIC DNA]</scope>
    <source>
        <strain evidence="1 2">FT103W</strain>
    </source>
</reference>
<name>A0A843SN65_9BURK</name>
<sequence length="74" mass="7868">MYGAFDGGGAALVFCNAYVQPKQYFVFGNIAISVRNILCSVQQIDVGAGRAEILQTVSGELAGQRWTQKSPQGA</sequence>
<organism evidence="1 2">
    <name type="scientific">Rugamonas rivuli</name>
    <dbReference type="NCBI Taxonomy" id="2743358"/>
    <lineage>
        <taxon>Bacteria</taxon>
        <taxon>Pseudomonadati</taxon>
        <taxon>Pseudomonadota</taxon>
        <taxon>Betaproteobacteria</taxon>
        <taxon>Burkholderiales</taxon>
        <taxon>Oxalobacteraceae</taxon>
        <taxon>Telluria group</taxon>
        <taxon>Rugamonas</taxon>
    </lineage>
</organism>
<protein>
    <submittedName>
        <fullName evidence="1">Uncharacterized protein</fullName>
    </submittedName>
</protein>